<proteinExistence type="predicted"/>
<keyword evidence="1" id="KW-0808">Transferase</keyword>
<dbReference type="GO" id="GO:0005524">
    <property type="term" value="F:ATP binding"/>
    <property type="evidence" value="ECO:0007669"/>
    <property type="project" value="UniProtKB-KW"/>
</dbReference>
<keyword evidence="2" id="KW-0547">Nucleotide-binding</keyword>
<feature type="domain" description="Diacylglycerol kinase accessory" evidence="5">
    <location>
        <begin position="1"/>
        <end position="122"/>
    </location>
</feature>
<dbReference type="GO" id="GO:0007200">
    <property type="term" value="P:phospholipase C-activating G protein-coupled receptor signaling pathway"/>
    <property type="evidence" value="ECO:0007669"/>
    <property type="project" value="InterPro"/>
</dbReference>
<dbReference type="FunFam" id="2.60.200.40:FF:000038">
    <property type="entry name" value="Diacylglycerol kinase, delta"/>
    <property type="match status" value="1"/>
</dbReference>
<dbReference type="PANTHER" id="PTHR11255:SF109">
    <property type="entry name" value="DIACYLGLYCEROL KINASE ETA"/>
    <property type="match status" value="1"/>
</dbReference>
<dbReference type="Pfam" id="PF00609">
    <property type="entry name" value="DAGK_acc"/>
    <property type="match status" value="1"/>
</dbReference>
<name>A0A3R5WDM6_MYTGA</name>
<keyword evidence="3 6" id="KW-0418">Kinase</keyword>
<dbReference type="Gene3D" id="2.60.200.40">
    <property type="match status" value="1"/>
</dbReference>
<evidence type="ECO:0000256" key="2">
    <source>
        <dbReference type="ARBA" id="ARBA00022741"/>
    </source>
</evidence>
<dbReference type="SMART" id="SM00045">
    <property type="entry name" value="DAGKa"/>
    <property type="match status" value="1"/>
</dbReference>
<dbReference type="GO" id="GO:0004143">
    <property type="term" value="F:ATP-dependent diacylglycerol kinase activity"/>
    <property type="evidence" value="ECO:0007669"/>
    <property type="project" value="InterPro"/>
</dbReference>
<reference evidence="6 7" key="1">
    <citation type="journal article" date="2016" name="PLoS ONE">
        <title>A First Insight into the Genome of the Filter-Feeder Mussel Mytilus galloprovincialis.</title>
        <authorList>
            <person name="Murgarella M."/>
            <person name="Puiu D."/>
            <person name="Novoa B."/>
            <person name="Figueras A."/>
            <person name="Posada D."/>
            <person name="Canchaya C."/>
        </authorList>
    </citation>
    <scope>NUCLEOTIDE SEQUENCE [LARGE SCALE GENOMIC DNA]</scope>
    <source>
        <tissue evidence="6">Muscle</tissue>
    </source>
</reference>
<gene>
    <name evidence="6" type="ORF">AM593_01846</name>
</gene>
<dbReference type="PANTHER" id="PTHR11255">
    <property type="entry name" value="DIACYLGLYCEROL KINASE"/>
    <property type="match status" value="1"/>
</dbReference>
<feature type="non-terminal residue" evidence="6">
    <location>
        <position position="1"/>
    </location>
</feature>
<keyword evidence="4" id="KW-0067">ATP-binding</keyword>
<evidence type="ECO:0000259" key="5">
    <source>
        <dbReference type="SMART" id="SM00045"/>
    </source>
</evidence>
<organism evidence="6 7">
    <name type="scientific">Mytilus galloprovincialis</name>
    <name type="common">Mediterranean mussel</name>
    <dbReference type="NCBI Taxonomy" id="29158"/>
    <lineage>
        <taxon>Eukaryota</taxon>
        <taxon>Metazoa</taxon>
        <taxon>Spiralia</taxon>
        <taxon>Lophotrochozoa</taxon>
        <taxon>Mollusca</taxon>
        <taxon>Bivalvia</taxon>
        <taxon>Autobranchia</taxon>
        <taxon>Pteriomorphia</taxon>
        <taxon>Mytilida</taxon>
        <taxon>Mytiloidea</taxon>
        <taxon>Mytilidae</taxon>
        <taxon>Mytilinae</taxon>
        <taxon>Mytilus</taxon>
    </lineage>
</organism>
<dbReference type="InterPro" id="IPR000756">
    <property type="entry name" value="Diacylglycerol_kin_accessory"/>
</dbReference>
<dbReference type="Proteomes" id="UP000266721">
    <property type="component" value="Unassembled WGS sequence"/>
</dbReference>
<evidence type="ECO:0000313" key="7">
    <source>
        <dbReference type="Proteomes" id="UP000266721"/>
    </source>
</evidence>
<evidence type="ECO:0000256" key="3">
    <source>
        <dbReference type="ARBA" id="ARBA00022777"/>
    </source>
</evidence>
<dbReference type="AlphaFoldDB" id="A0A3R5WDM6"/>
<accession>A0A3R5WDM6</accession>
<dbReference type="GO" id="GO:0005886">
    <property type="term" value="C:plasma membrane"/>
    <property type="evidence" value="ECO:0007669"/>
    <property type="project" value="TreeGrafter"/>
</dbReference>
<dbReference type="InterPro" id="IPR037607">
    <property type="entry name" value="DGK"/>
</dbReference>
<dbReference type="EMBL" id="KV596914">
    <property type="protein sequence ID" value="OPL20978.1"/>
    <property type="molecule type" value="Genomic_DNA"/>
</dbReference>
<protein>
    <submittedName>
        <fullName evidence="6">Diacylglycerol delta kinase</fullName>
    </submittedName>
</protein>
<keyword evidence="7" id="KW-1185">Reference proteome</keyword>
<evidence type="ECO:0000256" key="1">
    <source>
        <dbReference type="ARBA" id="ARBA00022679"/>
    </source>
</evidence>
<evidence type="ECO:0000256" key="4">
    <source>
        <dbReference type="ARBA" id="ARBA00022840"/>
    </source>
</evidence>
<dbReference type="SUPFAM" id="SSF111331">
    <property type="entry name" value="NAD kinase/diacylglycerol kinase-like"/>
    <property type="match status" value="1"/>
</dbReference>
<dbReference type="InterPro" id="IPR016064">
    <property type="entry name" value="NAD/diacylglycerol_kinase_sf"/>
</dbReference>
<sequence length="196" mass="22105">MWYGVLGGKEILQRTFKNLDQRVQLECDGQKIPLPSLQGIVILNIPSYMGGANFWGGTKEKDTFQAPSFDDKILEVVAVFGGMQMAVSRVLDIQHHRIAQCRTVKITIIGDEAVPVQVDGEAWNQPPGYIRIVHKNRAQMLTRDRAFEKTLTQWSEKEKQKIERPRSPQAIPLSEEESIVLQSFVEAASSLIKCNV</sequence>
<evidence type="ECO:0000313" key="6">
    <source>
        <dbReference type="EMBL" id="OPL20978.1"/>
    </source>
</evidence>